<sequence>MNRSILLLLLLYSGLTSAQVVVNGKDINKLPDVEYIELIQDQRPFMQRQVFAVIDYGQTIRWLELRLHRIQDENGGDKLFGSEMDIFNFLHRNGWVHETTYARESCVYHIFRRQKAVPAER</sequence>
<gene>
    <name evidence="2" type="ORF">AWR27_12670</name>
</gene>
<dbReference type="STRING" id="1178516.AWR27_12670"/>
<feature type="chain" id="PRO_5013270044" evidence="1">
    <location>
        <begin position="19"/>
        <end position="121"/>
    </location>
</feature>
<organism evidence="2 3">
    <name type="scientific">Spirosoma montaniterrae</name>
    <dbReference type="NCBI Taxonomy" id="1178516"/>
    <lineage>
        <taxon>Bacteria</taxon>
        <taxon>Pseudomonadati</taxon>
        <taxon>Bacteroidota</taxon>
        <taxon>Cytophagia</taxon>
        <taxon>Cytophagales</taxon>
        <taxon>Cytophagaceae</taxon>
        <taxon>Spirosoma</taxon>
    </lineage>
</organism>
<dbReference type="EMBL" id="CP014263">
    <property type="protein sequence ID" value="AQG80105.1"/>
    <property type="molecule type" value="Genomic_DNA"/>
</dbReference>
<protein>
    <submittedName>
        <fullName evidence="2">Uncharacterized protein</fullName>
    </submittedName>
</protein>
<evidence type="ECO:0000313" key="2">
    <source>
        <dbReference type="EMBL" id="AQG80105.1"/>
    </source>
</evidence>
<keyword evidence="1" id="KW-0732">Signal</keyword>
<dbReference type="OrthoDB" id="5873496at2"/>
<keyword evidence="3" id="KW-1185">Reference proteome</keyword>
<name>A0A1P9WXJ9_9BACT</name>
<accession>A0A1P9WXJ9</accession>
<proteinExistence type="predicted"/>
<evidence type="ECO:0000313" key="3">
    <source>
        <dbReference type="Proteomes" id="UP000187941"/>
    </source>
</evidence>
<dbReference type="RefSeq" id="WP_077131530.1">
    <property type="nucleotide sequence ID" value="NZ_CP014263.1"/>
</dbReference>
<evidence type="ECO:0000256" key="1">
    <source>
        <dbReference type="SAM" id="SignalP"/>
    </source>
</evidence>
<dbReference type="KEGG" id="smon:AWR27_12670"/>
<dbReference type="AlphaFoldDB" id="A0A1P9WXJ9"/>
<feature type="signal peptide" evidence="1">
    <location>
        <begin position="1"/>
        <end position="18"/>
    </location>
</feature>
<dbReference type="Proteomes" id="UP000187941">
    <property type="component" value="Chromosome"/>
</dbReference>
<reference evidence="2 3" key="1">
    <citation type="submission" date="2016-01" db="EMBL/GenBank/DDBJ databases">
        <authorList>
            <person name="Oliw E.H."/>
        </authorList>
    </citation>
    <scope>NUCLEOTIDE SEQUENCE [LARGE SCALE GENOMIC DNA]</scope>
    <source>
        <strain evidence="2 3">DY10</strain>
    </source>
</reference>